<protein>
    <recommendedName>
        <fullName evidence="18">CG-1 domain-containing protein</fullName>
    </recommendedName>
</protein>
<dbReference type="GO" id="GO:0003690">
    <property type="term" value="F:double-stranded DNA binding"/>
    <property type="evidence" value="ECO:0007669"/>
    <property type="project" value="TreeGrafter"/>
</dbReference>
<dbReference type="GO" id="GO:0005634">
    <property type="term" value="C:nucleus"/>
    <property type="evidence" value="ECO:0007669"/>
    <property type="project" value="UniProtKB-SubCell"/>
</dbReference>
<evidence type="ECO:0000256" key="7">
    <source>
        <dbReference type="ARBA" id="ARBA00023015"/>
    </source>
</evidence>
<keyword evidence="4" id="KW-0677">Repeat</keyword>
<evidence type="ECO:0000256" key="11">
    <source>
        <dbReference type="ARBA" id="ARBA00023125"/>
    </source>
</evidence>
<dbReference type="Pfam" id="PF03859">
    <property type="entry name" value="CG-1"/>
    <property type="match status" value="1"/>
</dbReference>
<evidence type="ECO:0000313" key="19">
    <source>
        <dbReference type="EMBL" id="KAF2292904.1"/>
    </source>
</evidence>
<dbReference type="PROSITE" id="PS51437">
    <property type="entry name" value="CG_1"/>
    <property type="match status" value="1"/>
</dbReference>
<dbReference type="SMART" id="SM01076">
    <property type="entry name" value="CG-1"/>
    <property type="match status" value="1"/>
</dbReference>
<sequence>MSKSGYDINVLFQEAQTRWLKPAEVLYILQNHDKYQFTQEPPQKPTSGSLFLFNKRVLRFFRKDGHNWRKKKDGRTVGEAHERLKVGNVEALNCYYAHGEQNSNFQRRSYWMLDPAYQHIVLVHYREIGEGKSTPGSAAQSSPQFSSAFSPRSTSRTTQNRDSTSAVSDLCDPRQTSSSPSSVEVSSEIGTKDNGLETTTGYTSSAKDEVSRFLRSLEEQLSLNEDSIEEVDPLYSEQGTKNDSELLEFEKQISKKDHYENLLHGPEYIVNKQCYAEPPGFQMQINNLVHLQDAGDSGKYHQSVQEHADGSKESMSWNEVLEPCRVLSSVEYQEKPQPSLREPAEEHEYSRWLNFNGAKVRNSSVLLPQEVQNVEIPAYSPVLVTHETNPDYHPVLYDQGQLEVPIEADSSLTIAQQQKFTIHEISPEWGFTSEATKVIVVGSFLCNPSECAWTCMFGDTEVPIEIIQEGVLRCEAPPHLPGKVTFCITSGNRESCSEVREFEYRTESSCPHCSLSQMEVAKSPEELLLLVRFVQMLLSDSFLQKEDSIETGTQLLRKLKTDNDSWGTIIETLLVGNGTSTGTVDWLLQQLLKDKLQQWLSSKSQERQDQPSCTLSKKEQGIIHMVAGLGYEWALSPILSQGVNVNFRDINGWTALHWAARFGREKMVAALLASGASAGAVTDPTSQDPVGKTPASIAANCGHKGLAGYLSEVALTSHLSSLTLEESELSKGYAEVDAEITVDSISKGSFAVNEDQVSLKDALAAVRNAAQAAARIQAAFRAHSFRKRQQREAAVSTNNVDDYGVNSGDIPGLSAMSKLFFHNARDYNSAALSIQKKYRGWKGRKDFLAFRQKVVKIQAHVRGYQVRKHYKVFCWAVGILEKAVLRWRRKGVGLRGFRNEAEPIDESEDEDILKVFRKQKVDAAIEEAVSRVLSMVDSLEARQQYRRMLERYHQAKAELVKASEEQQLLWLTWKMMIFTISKRSQKLAMESTQKLELIDQAIQQLLADKINKESFADTLQEDSDTHKLLSRLLSELDSLKSGSKVEQSEASAEQEDPSVVEDELKNEKASQVDNCSTQIGAEEIVKELRKAKLRIIGRIPSIGEAELKNGNGRVHGINTKKIVEELRKAKTREAKHRIDLNPS</sequence>
<reference evidence="19 20" key="1">
    <citation type="journal article" date="2020" name="Mol. Plant">
        <title>The Chromosome-Based Rubber Tree Genome Provides New Insights into Spurge Genome Evolution and Rubber Biosynthesis.</title>
        <authorList>
            <person name="Liu J."/>
            <person name="Shi C."/>
            <person name="Shi C.C."/>
            <person name="Li W."/>
            <person name="Zhang Q.J."/>
            <person name="Zhang Y."/>
            <person name="Li K."/>
            <person name="Lu H.F."/>
            <person name="Shi C."/>
            <person name="Zhu S.T."/>
            <person name="Xiao Z.Y."/>
            <person name="Nan H."/>
            <person name="Yue Y."/>
            <person name="Zhu X.G."/>
            <person name="Wu Y."/>
            <person name="Hong X.N."/>
            <person name="Fan G.Y."/>
            <person name="Tong Y."/>
            <person name="Zhang D."/>
            <person name="Mao C.L."/>
            <person name="Liu Y.L."/>
            <person name="Hao S.J."/>
            <person name="Liu W.Q."/>
            <person name="Lv M.Q."/>
            <person name="Zhang H.B."/>
            <person name="Liu Y."/>
            <person name="Hu-Tang G.R."/>
            <person name="Wang J.P."/>
            <person name="Wang J.H."/>
            <person name="Sun Y.H."/>
            <person name="Ni S.B."/>
            <person name="Chen W.B."/>
            <person name="Zhang X.C."/>
            <person name="Jiao Y.N."/>
            <person name="Eichler E.E."/>
            <person name="Li G.H."/>
            <person name="Liu X."/>
            <person name="Gao L.Z."/>
        </authorList>
    </citation>
    <scope>NUCLEOTIDE SEQUENCE [LARGE SCALE GENOMIC DNA]</scope>
    <source>
        <strain evidence="20">cv. GT1</strain>
        <tissue evidence="19">Leaf</tissue>
    </source>
</reference>
<feature type="repeat" description="ANK" evidence="15">
    <location>
        <begin position="651"/>
        <end position="683"/>
    </location>
</feature>
<dbReference type="FunFam" id="1.20.5.190:FF:000003">
    <property type="entry name" value="Calmodulin-binding transcription activator 2"/>
    <property type="match status" value="1"/>
</dbReference>
<dbReference type="PROSITE" id="PS50297">
    <property type="entry name" value="ANK_REP_REGION"/>
    <property type="match status" value="1"/>
</dbReference>
<keyword evidence="7" id="KW-0805">Transcription regulation</keyword>
<name>A0A6A6KWG2_HEVBR</name>
<dbReference type="InterPro" id="IPR027417">
    <property type="entry name" value="P-loop_NTPase"/>
</dbReference>
<dbReference type="GO" id="GO:0003712">
    <property type="term" value="F:transcription coregulator activity"/>
    <property type="evidence" value="ECO:0007669"/>
    <property type="project" value="TreeGrafter"/>
</dbReference>
<dbReference type="InterPro" id="IPR014756">
    <property type="entry name" value="Ig_E-set"/>
</dbReference>
<keyword evidence="8" id="KW-0346">Stress response</keyword>
<evidence type="ECO:0000256" key="13">
    <source>
        <dbReference type="ARBA" id="ARBA00023163"/>
    </source>
</evidence>
<keyword evidence="13" id="KW-0804">Transcription</keyword>
<feature type="coiled-coil region" evidence="16">
    <location>
        <begin position="938"/>
        <end position="965"/>
    </location>
</feature>
<comment type="caution">
    <text evidence="19">The sequence shown here is derived from an EMBL/GenBank/DDBJ whole genome shotgun (WGS) entry which is preliminary data.</text>
</comment>
<keyword evidence="12" id="KW-0010">Activator</keyword>
<keyword evidence="6" id="KW-0112">Calmodulin-binding</keyword>
<keyword evidence="10 16" id="KW-0175">Coiled coil</keyword>
<dbReference type="SUPFAM" id="SSF52540">
    <property type="entry name" value="P-loop containing nucleoside triphosphate hydrolases"/>
    <property type="match status" value="1"/>
</dbReference>
<dbReference type="InterPro" id="IPR013783">
    <property type="entry name" value="Ig-like_fold"/>
</dbReference>
<evidence type="ECO:0000256" key="16">
    <source>
        <dbReference type="SAM" id="Coils"/>
    </source>
</evidence>
<dbReference type="GO" id="GO:0006357">
    <property type="term" value="P:regulation of transcription by RNA polymerase II"/>
    <property type="evidence" value="ECO:0007669"/>
    <property type="project" value="TreeGrafter"/>
</dbReference>
<evidence type="ECO:0000256" key="17">
    <source>
        <dbReference type="SAM" id="MobiDB-lite"/>
    </source>
</evidence>
<evidence type="ECO:0000256" key="9">
    <source>
        <dbReference type="ARBA" id="ARBA00023043"/>
    </source>
</evidence>
<dbReference type="GO" id="GO:0009409">
    <property type="term" value="P:response to cold"/>
    <property type="evidence" value="ECO:0007669"/>
    <property type="project" value="UniProtKB-ARBA"/>
</dbReference>
<keyword evidence="5" id="KW-0106">Calcium</keyword>
<dbReference type="InterPro" id="IPR002110">
    <property type="entry name" value="Ankyrin_rpt"/>
</dbReference>
<dbReference type="SUPFAM" id="SSF48403">
    <property type="entry name" value="Ankyrin repeat"/>
    <property type="match status" value="1"/>
</dbReference>
<dbReference type="Pfam" id="PF01833">
    <property type="entry name" value="TIG"/>
    <property type="match status" value="1"/>
</dbReference>
<evidence type="ECO:0000313" key="20">
    <source>
        <dbReference type="Proteomes" id="UP000467840"/>
    </source>
</evidence>
<evidence type="ECO:0000256" key="3">
    <source>
        <dbReference type="ARBA" id="ARBA00022553"/>
    </source>
</evidence>
<evidence type="ECO:0000259" key="18">
    <source>
        <dbReference type="PROSITE" id="PS51437"/>
    </source>
</evidence>
<dbReference type="Gene3D" id="2.60.40.10">
    <property type="entry name" value="Immunoglobulins"/>
    <property type="match status" value="1"/>
</dbReference>
<evidence type="ECO:0000256" key="4">
    <source>
        <dbReference type="ARBA" id="ARBA00022737"/>
    </source>
</evidence>
<dbReference type="Pfam" id="PF00612">
    <property type="entry name" value="IQ"/>
    <property type="match status" value="2"/>
</dbReference>
<keyword evidence="9 15" id="KW-0040">ANK repeat</keyword>
<dbReference type="PROSITE" id="PS50088">
    <property type="entry name" value="ANK_REPEAT"/>
    <property type="match status" value="1"/>
</dbReference>
<feature type="compositionally biased region" description="Low complexity" evidence="17">
    <location>
        <begin position="177"/>
        <end position="188"/>
    </location>
</feature>
<feature type="compositionally biased region" description="Polar residues" evidence="17">
    <location>
        <begin position="152"/>
        <end position="167"/>
    </location>
</feature>
<evidence type="ECO:0000256" key="12">
    <source>
        <dbReference type="ARBA" id="ARBA00023159"/>
    </source>
</evidence>
<dbReference type="InterPro" id="IPR002909">
    <property type="entry name" value="IPT_dom"/>
</dbReference>
<keyword evidence="11" id="KW-0238">DNA-binding</keyword>
<feature type="domain" description="CG-1" evidence="18">
    <location>
        <begin position="8"/>
        <end position="134"/>
    </location>
</feature>
<dbReference type="SMART" id="SM00248">
    <property type="entry name" value="ANK"/>
    <property type="match status" value="1"/>
</dbReference>
<dbReference type="SUPFAM" id="SSF81296">
    <property type="entry name" value="E set domains"/>
    <property type="match status" value="1"/>
</dbReference>
<keyword evidence="20" id="KW-1185">Reference proteome</keyword>
<dbReference type="EMBL" id="JAAGAX010000014">
    <property type="protein sequence ID" value="KAF2292904.1"/>
    <property type="molecule type" value="Genomic_DNA"/>
</dbReference>
<comment type="similarity">
    <text evidence="2">Belongs to the CAMTA family.</text>
</comment>
<feature type="compositionally biased region" description="Low complexity" evidence="17">
    <location>
        <begin position="137"/>
        <end position="151"/>
    </location>
</feature>
<dbReference type="Gene3D" id="1.20.5.190">
    <property type="match status" value="1"/>
</dbReference>
<accession>A0A6A6KWG2</accession>
<dbReference type="InterPro" id="IPR000048">
    <property type="entry name" value="IQ_motif_EF-hand-BS"/>
</dbReference>
<dbReference type="Proteomes" id="UP000467840">
    <property type="component" value="Chromosome 13"/>
</dbReference>
<dbReference type="Gene3D" id="1.25.40.20">
    <property type="entry name" value="Ankyrin repeat-containing domain"/>
    <property type="match status" value="1"/>
</dbReference>
<gene>
    <name evidence="19" type="ORF">GH714_029723</name>
</gene>
<dbReference type="PANTHER" id="PTHR23335:SF1">
    <property type="entry name" value="CALMODULIN-BINDING TRANSCRIPTION ACTIVATOR, ISOFORM F"/>
    <property type="match status" value="1"/>
</dbReference>
<dbReference type="GO" id="GO:0005516">
    <property type="term" value="F:calmodulin binding"/>
    <property type="evidence" value="ECO:0007669"/>
    <property type="project" value="UniProtKB-KW"/>
</dbReference>
<organism evidence="19 20">
    <name type="scientific">Hevea brasiliensis</name>
    <name type="common">Para rubber tree</name>
    <name type="synonym">Siphonia brasiliensis</name>
    <dbReference type="NCBI Taxonomy" id="3981"/>
    <lineage>
        <taxon>Eukaryota</taxon>
        <taxon>Viridiplantae</taxon>
        <taxon>Streptophyta</taxon>
        <taxon>Embryophyta</taxon>
        <taxon>Tracheophyta</taxon>
        <taxon>Spermatophyta</taxon>
        <taxon>Magnoliopsida</taxon>
        <taxon>eudicotyledons</taxon>
        <taxon>Gunneridae</taxon>
        <taxon>Pentapetalae</taxon>
        <taxon>rosids</taxon>
        <taxon>fabids</taxon>
        <taxon>Malpighiales</taxon>
        <taxon>Euphorbiaceae</taxon>
        <taxon>Crotonoideae</taxon>
        <taxon>Micrandreae</taxon>
        <taxon>Hevea</taxon>
    </lineage>
</organism>
<keyword evidence="14" id="KW-0539">Nucleus</keyword>
<feature type="compositionally biased region" description="Polar residues" evidence="17">
    <location>
        <begin position="196"/>
        <end position="205"/>
    </location>
</feature>
<evidence type="ECO:0000256" key="6">
    <source>
        <dbReference type="ARBA" id="ARBA00022860"/>
    </source>
</evidence>
<dbReference type="AlphaFoldDB" id="A0A6A6KWG2"/>
<comment type="subcellular location">
    <subcellularLocation>
        <location evidence="1">Nucleus</location>
    </subcellularLocation>
</comment>
<evidence type="ECO:0000256" key="15">
    <source>
        <dbReference type="PROSITE-ProRule" id="PRU00023"/>
    </source>
</evidence>
<dbReference type="FunFam" id="1.25.40.20:FF:000411">
    <property type="entry name" value="Calmodulin-binding transcription activator 4 isoform A"/>
    <property type="match status" value="1"/>
</dbReference>
<proteinExistence type="inferred from homology"/>
<dbReference type="InterPro" id="IPR036770">
    <property type="entry name" value="Ankyrin_rpt-contain_sf"/>
</dbReference>
<evidence type="ECO:0000256" key="1">
    <source>
        <dbReference type="ARBA" id="ARBA00004123"/>
    </source>
</evidence>
<dbReference type="SMART" id="SM00015">
    <property type="entry name" value="IQ"/>
    <property type="match status" value="3"/>
</dbReference>
<dbReference type="FunFam" id="2.60.40.10:FF:000314">
    <property type="entry name" value="Calmodulin-binding transcription activator 2"/>
    <property type="match status" value="1"/>
</dbReference>
<evidence type="ECO:0000256" key="10">
    <source>
        <dbReference type="ARBA" id="ARBA00023054"/>
    </source>
</evidence>
<evidence type="ECO:0000256" key="2">
    <source>
        <dbReference type="ARBA" id="ARBA00008267"/>
    </source>
</evidence>
<feature type="region of interest" description="Disordered" evidence="17">
    <location>
        <begin position="132"/>
        <end position="205"/>
    </location>
</feature>
<dbReference type="PANTHER" id="PTHR23335">
    <property type="entry name" value="CALMODULIN-BINDING TRANSCRIPTION ACTIVATOR CAMTA"/>
    <property type="match status" value="1"/>
</dbReference>
<dbReference type="InterPro" id="IPR005559">
    <property type="entry name" value="CG-1_dom"/>
</dbReference>
<evidence type="ECO:0000256" key="8">
    <source>
        <dbReference type="ARBA" id="ARBA00023016"/>
    </source>
</evidence>
<dbReference type="Pfam" id="PF12796">
    <property type="entry name" value="Ank_2"/>
    <property type="match status" value="1"/>
</dbReference>
<keyword evidence="3" id="KW-0597">Phosphoprotein</keyword>
<evidence type="ECO:0000256" key="14">
    <source>
        <dbReference type="ARBA" id="ARBA00023242"/>
    </source>
</evidence>
<evidence type="ECO:0000256" key="5">
    <source>
        <dbReference type="ARBA" id="ARBA00022837"/>
    </source>
</evidence>
<dbReference type="PROSITE" id="PS50096">
    <property type="entry name" value="IQ"/>
    <property type="match status" value="3"/>
</dbReference>
<dbReference type="CDD" id="cd00102">
    <property type="entry name" value="IPT"/>
    <property type="match status" value="1"/>
</dbReference>